<organism evidence="3 4">
    <name type="scientific">Paspalum notatum var. saurae</name>
    <dbReference type="NCBI Taxonomy" id="547442"/>
    <lineage>
        <taxon>Eukaryota</taxon>
        <taxon>Viridiplantae</taxon>
        <taxon>Streptophyta</taxon>
        <taxon>Embryophyta</taxon>
        <taxon>Tracheophyta</taxon>
        <taxon>Spermatophyta</taxon>
        <taxon>Magnoliopsida</taxon>
        <taxon>Liliopsida</taxon>
        <taxon>Poales</taxon>
        <taxon>Poaceae</taxon>
        <taxon>PACMAD clade</taxon>
        <taxon>Panicoideae</taxon>
        <taxon>Andropogonodae</taxon>
        <taxon>Paspaleae</taxon>
        <taxon>Paspalinae</taxon>
        <taxon>Paspalum</taxon>
    </lineage>
</organism>
<dbReference type="PANTHER" id="PTHR31973">
    <property type="entry name" value="POLYPROTEIN, PUTATIVE-RELATED"/>
    <property type="match status" value="1"/>
</dbReference>
<reference evidence="3 4" key="1">
    <citation type="submission" date="2024-02" db="EMBL/GenBank/DDBJ databases">
        <title>High-quality chromosome-scale genome assembly of Pensacola bahiagrass (Paspalum notatum Flugge var. saurae).</title>
        <authorList>
            <person name="Vega J.M."/>
            <person name="Podio M."/>
            <person name="Orjuela J."/>
            <person name="Siena L.A."/>
            <person name="Pessino S.C."/>
            <person name="Combes M.C."/>
            <person name="Mariac C."/>
            <person name="Albertini E."/>
            <person name="Pupilli F."/>
            <person name="Ortiz J.P.A."/>
            <person name="Leblanc O."/>
        </authorList>
    </citation>
    <scope>NUCLEOTIDE SEQUENCE [LARGE SCALE GENOMIC DNA]</scope>
    <source>
        <strain evidence="3">R1</strain>
        <tissue evidence="3">Leaf</tissue>
    </source>
</reference>
<evidence type="ECO:0000313" key="4">
    <source>
        <dbReference type="Proteomes" id="UP001341281"/>
    </source>
</evidence>
<dbReference type="InterPro" id="IPR004332">
    <property type="entry name" value="Transposase_MuDR"/>
</dbReference>
<feature type="domain" description="Transposase MuDR plant" evidence="1">
    <location>
        <begin position="278"/>
        <end position="334"/>
    </location>
</feature>
<evidence type="ECO:0000259" key="1">
    <source>
        <dbReference type="Pfam" id="PF03108"/>
    </source>
</evidence>
<dbReference type="Pfam" id="PF03108">
    <property type="entry name" value="DBD_Tnp_Mut"/>
    <property type="match status" value="1"/>
</dbReference>
<dbReference type="EMBL" id="CP144747">
    <property type="protein sequence ID" value="WVZ63021.1"/>
    <property type="molecule type" value="Genomic_DNA"/>
</dbReference>
<protein>
    <recommendedName>
        <fullName evidence="5">Transposase</fullName>
    </recommendedName>
</protein>
<feature type="domain" description="MULE transposase" evidence="2">
    <location>
        <begin position="474"/>
        <end position="567"/>
    </location>
</feature>
<dbReference type="PANTHER" id="PTHR31973:SF195">
    <property type="entry name" value="MUDR FAMILY TRANSPOSASE"/>
    <property type="match status" value="1"/>
</dbReference>
<evidence type="ECO:0000313" key="3">
    <source>
        <dbReference type="EMBL" id="WVZ63021.1"/>
    </source>
</evidence>
<proteinExistence type="predicted"/>
<name>A0AAQ3WIG9_PASNO</name>
<dbReference type="InterPro" id="IPR018289">
    <property type="entry name" value="MULE_transposase_dom"/>
</dbReference>
<dbReference type="AlphaFoldDB" id="A0AAQ3WIG9"/>
<accession>A0AAQ3WIG9</accession>
<evidence type="ECO:0000259" key="2">
    <source>
        <dbReference type="Pfam" id="PF10551"/>
    </source>
</evidence>
<gene>
    <name evidence="3" type="ORF">U9M48_012699</name>
</gene>
<evidence type="ECO:0008006" key="5">
    <source>
        <dbReference type="Google" id="ProtNLM"/>
    </source>
</evidence>
<sequence>MRCASAAAAAHRGKLGEAHCRRPTQVSASRLRFYVGIDPGNAFRLIVRCGRYKANLDYGSVDIVDQEHELWLDLRSGYSLHLLEQDLAAKMIWGRGQDIVVWGLDAKTNSEWRVTSDSGLQEMIDARLDVRVMYLAVEVVKKDGYKKDDTFAPATSTAPCTSAVTNGDNNEEFGTDETEQPIPHPQAFPAIDWDTLTVIPEVELDGDATYLVDEDKVFEAMGFKSGDVEADEETPQEIPIPVVPNDIQDDMKEAAAMAVDDNDADEPIIDWDRDNPDISVGAVYPCMKDFRLALKQHAIIHEFELGTEKSDKKRFRGFCKSKGCPWKIVARTKADSSVRVQIIAADHNCASRCRLLARMASQAWVAERTVPLLKKKASMGAAEVKAEIESKYHINIPYQTVWYGREKAATKLFGSWDQSYDWLYRFKAEVELRSPGSVVEIDTVTMNGKKHFSRFFCAFKACIDGFIDGYRPHINIDSTALNGQWNGHMPAATAIDGHNWMFPVAFGLFDSETKENWTWFMEQLGSALGPLPRLAICTDACKGLEAAVAKVFPWCEQRECFRHLMENMKKNFTGTEYGKYMWPAARAYTKEKFDKLFVKVLEGTPGVQKWLDEHHNLLWARSKFSIDIKCDYINNNLAEC</sequence>
<keyword evidence="4" id="KW-1185">Reference proteome</keyword>
<dbReference type="Pfam" id="PF10551">
    <property type="entry name" value="MULE"/>
    <property type="match status" value="1"/>
</dbReference>
<dbReference type="Proteomes" id="UP001341281">
    <property type="component" value="Chromosome 03"/>
</dbReference>